<dbReference type="GeneTree" id="ENSGT00940000154360"/>
<feature type="domain" description="LRRNT" evidence="12">
    <location>
        <begin position="31"/>
        <end position="67"/>
    </location>
</feature>
<dbReference type="Pfam" id="PF00560">
    <property type="entry name" value="LRR_1"/>
    <property type="match status" value="1"/>
</dbReference>
<evidence type="ECO:0000256" key="8">
    <source>
        <dbReference type="ARBA" id="ARBA00049658"/>
    </source>
</evidence>
<keyword evidence="2" id="KW-0433">Leucine-rich repeat</keyword>
<dbReference type="Gene3D" id="3.80.10.10">
    <property type="entry name" value="Ribonuclease Inhibitor"/>
    <property type="match status" value="1"/>
</dbReference>
<evidence type="ECO:0000256" key="11">
    <source>
        <dbReference type="SAM" id="SignalP"/>
    </source>
</evidence>
<keyword evidence="14" id="KW-1185">Reference proteome</keyword>
<gene>
    <name evidence="13" type="primary">LRRC3</name>
</gene>
<organism evidence="13 14">
    <name type="scientific">Vombatus ursinus</name>
    <name type="common">Common wombat</name>
    <dbReference type="NCBI Taxonomy" id="29139"/>
    <lineage>
        <taxon>Eukaryota</taxon>
        <taxon>Metazoa</taxon>
        <taxon>Chordata</taxon>
        <taxon>Craniata</taxon>
        <taxon>Vertebrata</taxon>
        <taxon>Euteleostomi</taxon>
        <taxon>Mammalia</taxon>
        <taxon>Metatheria</taxon>
        <taxon>Diprotodontia</taxon>
        <taxon>Vombatidae</taxon>
        <taxon>Vombatus</taxon>
    </lineage>
</organism>
<dbReference type="STRING" id="29139.ENSVURP00010021759"/>
<comment type="similarity">
    <text evidence="8">Belongs to the LRRC3 family.</text>
</comment>
<dbReference type="PANTHER" id="PTHR24369:SF170">
    <property type="entry name" value="LEUCINE-RICH REPEAT-CONTAINING PROTEIN 3"/>
    <property type="match status" value="1"/>
</dbReference>
<dbReference type="InterPro" id="IPR032675">
    <property type="entry name" value="LRR_dom_sf"/>
</dbReference>
<evidence type="ECO:0000256" key="1">
    <source>
        <dbReference type="ARBA" id="ARBA00004167"/>
    </source>
</evidence>
<evidence type="ECO:0000256" key="2">
    <source>
        <dbReference type="ARBA" id="ARBA00022614"/>
    </source>
</evidence>
<reference evidence="14" key="1">
    <citation type="submission" date="2018-12" db="EMBL/GenBank/DDBJ databases">
        <authorList>
            <person name="Yazar S."/>
        </authorList>
    </citation>
    <scope>NUCLEOTIDE SEQUENCE [LARGE SCALE GENOMIC DNA]</scope>
</reference>
<proteinExistence type="inferred from homology"/>
<dbReference type="SMART" id="SM00369">
    <property type="entry name" value="LRR_TYP"/>
    <property type="match status" value="3"/>
</dbReference>
<keyword evidence="4 11" id="KW-0732">Signal</keyword>
<evidence type="ECO:0000313" key="13">
    <source>
        <dbReference type="Ensembl" id="ENSVURP00010021759.1"/>
    </source>
</evidence>
<dbReference type="SMART" id="SM00013">
    <property type="entry name" value="LRRNT"/>
    <property type="match status" value="1"/>
</dbReference>
<sequence>CLSVSVFVSLSLCLWALCLFLLLLCLPPCISCPPNCQCSDGSGLMTVHCSSKNLKEIPKDIPKDAVFLKLEANQLTHIPSHAFSGLTLLQELDLSQNTIEKLDAAAFQGLSSSLKLLDLSHNQLRSLPKEALARLKAKIRLSHNPWHCECTLQEILWEVKLDPMSVNEMACQTSVREEAIGKPLVQVLDSGANFCSSRRKTTDIAMFITMFGWFAMVITYIIHYVRQNQEDARKHLEYLKKMSSGTLAVGSAASVGLEL</sequence>
<dbReference type="AlphaFoldDB" id="A0A4X2LA39"/>
<keyword evidence="6 10" id="KW-1133">Transmembrane helix</keyword>
<dbReference type="Pfam" id="PF01462">
    <property type="entry name" value="LRRNT"/>
    <property type="match status" value="1"/>
</dbReference>
<evidence type="ECO:0000313" key="14">
    <source>
        <dbReference type="Proteomes" id="UP000314987"/>
    </source>
</evidence>
<keyword evidence="5" id="KW-0677">Repeat</keyword>
<feature type="chain" id="PRO_5021219071" description="Leucine-rich repeat-containing protein 3" evidence="11">
    <location>
        <begin position="32"/>
        <end position="259"/>
    </location>
</feature>
<dbReference type="InterPro" id="IPR001611">
    <property type="entry name" value="Leu-rich_rpt"/>
</dbReference>
<protein>
    <recommendedName>
        <fullName evidence="9">Leucine-rich repeat-containing protein 3</fullName>
    </recommendedName>
</protein>
<accession>A0A4X2LA39</accession>
<reference evidence="13" key="3">
    <citation type="submission" date="2025-09" db="UniProtKB">
        <authorList>
            <consortium name="Ensembl"/>
        </authorList>
    </citation>
    <scope>IDENTIFICATION</scope>
</reference>
<dbReference type="Ensembl" id="ENSVURT00010024782.1">
    <property type="protein sequence ID" value="ENSVURP00010021759.1"/>
    <property type="gene ID" value="ENSVURG00010016685.1"/>
</dbReference>
<evidence type="ECO:0000256" key="4">
    <source>
        <dbReference type="ARBA" id="ARBA00022729"/>
    </source>
</evidence>
<dbReference type="FunFam" id="3.80.10.10:FF:000069">
    <property type="entry name" value="leucine-rich repeat-containing protein 3B"/>
    <property type="match status" value="1"/>
</dbReference>
<evidence type="ECO:0000259" key="12">
    <source>
        <dbReference type="SMART" id="SM00013"/>
    </source>
</evidence>
<keyword evidence="3 10" id="KW-0812">Transmembrane</keyword>
<dbReference type="InterPro" id="IPR003591">
    <property type="entry name" value="Leu-rich_rpt_typical-subtyp"/>
</dbReference>
<feature type="signal peptide" evidence="11">
    <location>
        <begin position="1"/>
        <end position="31"/>
    </location>
</feature>
<dbReference type="InterPro" id="IPR000372">
    <property type="entry name" value="LRRNT"/>
</dbReference>
<dbReference type="PRINTS" id="PR00019">
    <property type="entry name" value="LEURICHRPT"/>
</dbReference>
<keyword evidence="7 10" id="KW-0472">Membrane</keyword>
<dbReference type="Pfam" id="PF13855">
    <property type="entry name" value="LRR_8"/>
    <property type="match status" value="1"/>
</dbReference>
<dbReference type="InterPro" id="IPR050541">
    <property type="entry name" value="LRR_TM_domain-containing"/>
</dbReference>
<evidence type="ECO:0000256" key="6">
    <source>
        <dbReference type="ARBA" id="ARBA00022989"/>
    </source>
</evidence>
<evidence type="ECO:0000256" key="10">
    <source>
        <dbReference type="SAM" id="Phobius"/>
    </source>
</evidence>
<dbReference type="GO" id="GO:0005886">
    <property type="term" value="C:plasma membrane"/>
    <property type="evidence" value="ECO:0007669"/>
    <property type="project" value="TreeGrafter"/>
</dbReference>
<comment type="subcellular location">
    <subcellularLocation>
        <location evidence="1">Membrane</location>
        <topology evidence="1">Single-pass membrane protein</topology>
    </subcellularLocation>
</comment>
<dbReference type="OMA" id="QCPDHAG"/>
<evidence type="ECO:0000256" key="7">
    <source>
        <dbReference type="ARBA" id="ARBA00023136"/>
    </source>
</evidence>
<evidence type="ECO:0000256" key="3">
    <source>
        <dbReference type="ARBA" id="ARBA00022692"/>
    </source>
</evidence>
<evidence type="ECO:0000256" key="9">
    <source>
        <dbReference type="ARBA" id="ARBA00049749"/>
    </source>
</evidence>
<dbReference type="Proteomes" id="UP000314987">
    <property type="component" value="Unassembled WGS sequence"/>
</dbReference>
<dbReference type="PANTHER" id="PTHR24369">
    <property type="entry name" value="ANTIGEN BSP, PUTATIVE-RELATED"/>
    <property type="match status" value="1"/>
</dbReference>
<dbReference type="PROSITE" id="PS51450">
    <property type="entry name" value="LRR"/>
    <property type="match status" value="2"/>
</dbReference>
<feature type="transmembrane region" description="Helical" evidence="10">
    <location>
        <begin position="204"/>
        <end position="225"/>
    </location>
</feature>
<reference evidence="13" key="2">
    <citation type="submission" date="2025-08" db="UniProtKB">
        <authorList>
            <consortium name="Ensembl"/>
        </authorList>
    </citation>
    <scope>IDENTIFICATION</scope>
</reference>
<evidence type="ECO:0000256" key="5">
    <source>
        <dbReference type="ARBA" id="ARBA00022737"/>
    </source>
</evidence>
<dbReference type="SUPFAM" id="SSF52058">
    <property type="entry name" value="L domain-like"/>
    <property type="match status" value="1"/>
</dbReference>
<name>A0A4X2LA39_VOMUR</name>